<accession>A0AAE0PFV9</accession>
<evidence type="ECO:0000313" key="1">
    <source>
        <dbReference type="EMBL" id="KAK3399087.1"/>
    </source>
</evidence>
<dbReference type="InterPro" id="IPR051693">
    <property type="entry name" value="UPF0046_metallophosphoest"/>
</dbReference>
<comment type="caution">
    <text evidence="1">The sequence shown here is derived from an EMBL/GenBank/DDBJ whole genome shotgun (WGS) entry which is preliminary data.</text>
</comment>
<dbReference type="EMBL" id="JAUTDP010000005">
    <property type="protein sequence ID" value="KAK3399087.1"/>
    <property type="molecule type" value="Genomic_DNA"/>
</dbReference>
<protein>
    <submittedName>
        <fullName evidence="1">Uncharacterized protein</fullName>
    </submittedName>
</protein>
<dbReference type="PANTHER" id="PTHR12905:SF16">
    <property type="entry name" value="SER_THR PROTEIN PHOSPHATASE FAMILY PROTEIN (AFU_ORTHOLOGUE AFUA_1G06000)"/>
    <property type="match status" value="1"/>
</dbReference>
<dbReference type="Proteomes" id="UP001281003">
    <property type="component" value="Unassembled WGS sequence"/>
</dbReference>
<dbReference type="AlphaFoldDB" id="A0AAE0PFV9"/>
<dbReference type="InterPro" id="IPR029052">
    <property type="entry name" value="Metallo-depent_PP-like"/>
</dbReference>
<organism evidence="1 2">
    <name type="scientific">Sordaria brevicollis</name>
    <dbReference type="NCBI Taxonomy" id="83679"/>
    <lineage>
        <taxon>Eukaryota</taxon>
        <taxon>Fungi</taxon>
        <taxon>Dikarya</taxon>
        <taxon>Ascomycota</taxon>
        <taxon>Pezizomycotina</taxon>
        <taxon>Sordariomycetes</taxon>
        <taxon>Sordariomycetidae</taxon>
        <taxon>Sordariales</taxon>
        <taxon>Sordariaceae</taxon>
        <taxon>Sordaria</taxon>
    </lineage>
</organism>
<dbReference type="PANTHER" id="PTHR12905">
    <property type="entry name" value="METALLOPHOSPHOESTERASE"/>
    <property type="match status" value="1"/>
</dbReference>
<dbReference type="SUPFAM" id="SSF56300">
    <property type="entry name" value="Metallo-dependent phosphatases"/>
    <property type="match status" value="1"/>
</dbReference>
<evidence type="ECO:0000313" key="2">
    <source>
        <dbReference type="Proteomes" id="UP001281003"/>
    </source>
</evidence>
<proteinExistence type="predicted"/>
<dbReference type="Gene3D" id="3.60.21.10">
    <property type="match status" value="1"/>
</dbReference>
<gene>
    <name evidence="1" type="ORF">B0T20DRAFT_409182</name>
</gene>
<name>A0AAE0PFV9_SORBR</name>
<keyword evidence="2" id="KW-1185">Reference proteome</keyword>
<sequence length="307" mass="33472">MTKNMNQTKAQSFATTLSHAQFHEHSVPNSKECIALLETHGPSIIYLRHESVEIKLMNPKGPRTKFKIFGSPGTPGLGDKWAFGYERGDNDPNYVPVPDAEGKTSIPAEVIWSSIPMDTDILITHTPPYGHCDLGVVRGVDGEETGETGKETDTDTCNDRHIGCYSLLQRLSVVRPRLHICGHVHRARGAERVLWSPLPMASLASGRQGDNDFKETAWTVSSTETWTDSAPDPKSAKISLVDLTGRGGNRELDWSDNYGAASGGEGRRETCIVNCAILASNYPHAGGKKFHKPVVVDLELPVCGESP</sequence>
<reference evidence="1" key="1">
    <citation type="journal article" date="2023" name="Mol. Phylogenet. Evol.">
        <title>Genome-scale phylogeny and comparative genomics of the fungal order Sordariales.</title>
        <authorList>
            <person name="Hensen N."/>
            <person name="Bonometti L."/>
            <person name="Westerberg I."/>
            <person name="Brannstrom I.O."/>
            <person name="Guillou S."/>
            <person name="Cros-Aarteil S."/>
            <person name="Calhoun S."/>
            <person name="Haridas S."/>
            <person name="Kuo A."/>
            <person name="Mondo S."/>
            <person name="Pangilinan J."/>
            <person name="Riley R."/>
            <person name="LaButti K."/>
            <person name="Andreopoulos B."/>
            <person name="Lipzen A."/>
            <person name="Chen C."/>
            <person name="Yan M."/>
            <person name="Daum C."/>
            <person name="Ng V."/>
            <person name="Clum A."/>
            <person name="Steindorff A."/>
            <person name="Ohm R.A."/>
            <person name="Martin F."/>
            <person name="Silar P."/>
            <person name="Natvig D.O."/>
            <person name="Lalanne C."/>
            <person name="Gautier V."/>
            <person name="Ament-Velasquez S.L."/>
            <person name="Kruys A."/>
            <person name="Hutchinson M.I."/>
            <person name="Powell A.J."/>
            <person name="Barry K."/>
            <person name="Miller A.N."/>
            <person name="Grigoriev I.V."/>
            <person name="Debuchy R."/>
            <person name="Gladieux P."/>
            <person name="Hiltunen Thoren M."/>
            <person name="Johannesson H."/>
        </authorList>
    </citation>
    <scope>NUCLEOTIDE SEQUENCE</scope>
    <source>
        <strain evidence="1">FGSC 1904</strain>
    </source>
</reference>
<reference evidence="1" key="2">
    <citation type="submission" date="2023-07" db="EMBL/GenBank/DDBJ databases">
        <authorList>
            <consortium name="Lawrence Berkeley National Laboratory"/>
            <person name="Haridas S."/>
            <person name="Hensen N."/>
            <person name="Bonometti L."/>
            <person name="Westerberg I."/>
            <person name="Brannstrom I.O."/>
            <person name="Guillou S."/>
            <person name="Cros-Aarteil S."/>
            <person name="Calhoun S."/>
            <person name="Kuo A."/>
            <person name="Mondo S."/>
            <person name="Pangilinan J."/>
            <person name="Riley R."/>
            <person name="LaButti K."/>
            <person name="Andreopoulos B."/>
            <person name="Lipzen A."/>
            <person name="Chen C."/>
            <person name="Yanf M."/>
            <person name="Daum C."/>
            <person name="Ng V."/>
            <person name="Clum A."/>
            <person name="Steindorff A."/>
            <person name="Ohm R."/>
            <person name="Martin F."/>
            <person name="Silar P."/>
            <person name="Natvig D."/>
            <person name="Lalanne C."/>
            <person name="Gautier V."/>
            <person name="Ament-velasquez S.L."/>
            <person name="Kruys A."/>
            <person name="Hutchinson M.I."/>
            <person name="Powell A.J."/>
            <person name="Barry K."/>
            <person name="Miller A.N."/>
            <person name="Grigoriev I.V."/>
            <person name="Debuchy R."/>
            <person name="Gladieux P."/>
            <person name="Thoren M.H."/>
            <person name="Johannesson H."/>
        </authorList>
    </citation>
    <scope>NUCLEOTIDE SEQUENCE</scope>
    <source>
        <strain evidence="1">FGSC 1904</strain>
    </source>
</reference>